<dbReference type="Proteomes" id="UP000189627">
    <property type="component" value="Chromosome 2"/>
</dbReference>
<dbReference type="EMBL" id="CP017758">
    <property type="protein sequence ID" value="AQV96992.1"/>
    <property type="molecule type" value="Genomic_DNA"/>
</dbReference>
<proteinExistence type="predicted"/>
<feature type="region of interest" description="Disordered" evidence="1">
    <location>
        <begin position="32"/>
        <end position="69"/>
    </location>
</feature>
<accession>A0A1U9UWE9</accession>
<dbReference type="KEGG" id="cuh:BJN34_24330"/>
<protein>
    <recommendedName>
        <fullName evidence="5">Lipoprotein</fullName>
    </recommendedName>
</protein>
<evidence type="ECO:0000256" key="2">
    <source>
        <dbReference type="SAM" id="SignalP"/>
    </source>
</evidence>
<gene>
    <name evidence="3" type="ORF">BJN34_24330</name>
</gene>
<reference evidence="4" key="1">
    <citation type="submission" date="2017-02" db="EMBL/GenBank/DDBJ databases">
        <title>Complete genome sequence of Cupriavidus necator strain NH9, a 3-chlorobenzoate degrader.</title>
        <authorList>
            <person name="Moriuchi R."/>
            <person name="Dohra H."/>
            <person name="Ogawa N."/>
        </authorList>
    </citation>
    <scope>NUCLEOTIDE SEQUENCE [LARGE SCALE GENOMIC DNA]</scope>
    <source>
        <strain evidence="4">NH9</strain>
    </source>
</reference>
<organism evidence="3 4">
    <name type="scientific">Cupriavidus necator</name>
    <name type="common">Alcaligenes eutrophus</name>
    <name type="synonym">Ralstonia eutropha</name>
    <dbReference type="NCBI Taxonomy" id="106590"/>
    <lineage>
        <taxon>Bacteria</taxon>
        <taxon>Pseudomonadati</taxon>
        <taxon>Pseudomonadota</taxon>
        <taxon>Betaproteobacteria</taxon>
        <taxon>Burkholderiales</taxon>
        <taxon>Burkholderiaceae</taxon>
        <taxon>Cupriavidus</taxon>
    </lineage>
</organism>
<evidence type="ECO:0000256" key="1">
    <source>
        <dbReference type="SAM" id="MobiDB-lite"/>
    </source>
</evidence>
<feature type="signal peptide" evidence="2">
    <location>
        <begin position="1"/>
        <end position="29"/>
    </location>
</feature>
<evidence type="ECO:0000313" key="3">
    <source>
        <dbReference type="EMBL" id="AQV96992.1"/>
    </source>
</evidence>
<dbReference type="OrthoDB" id="8970786at2"/>
<keyword evidence="2" id="KW-0732">Signal</keyword>
<name>A0A1U9UWE9_CUPNE</name>
<sequence length="69" mass="6796">MRPSLLSRSIRPWLAAGSVTLALMLTACGGDNSPGASGGALQPTAANGNKADNAGKPDKPGSCSTRCAP</sequence>
<feature type="chain" id="PRO_5013160519" description="Lipoprotein" evidence="2">
    <location>
        <begin position="30"/>
        <end position="69"/>
    </location>
</feature>
<evidence type="ECO:0000313" key="4">
    <source>
        <dbReference type="Proteomes" id="UP000189627"/>
    </source>
</evidence>
<dbReference type="RefSeq" id="WP_078201376.1">
    <property type="nucleotide sequence ID" value="NZ_CP017758.1"/>
</dbReference>
<dbReference type="PROSITE" id="PS51257">
    <property type="entry name" value="PROKAR_LIPOPROTEIN"/>
    <property type="match status" value="1"/>
</dbReference>
<dbReference type="AlphaFoldDB" id="A0A1U9UWE9"/>
<evidence type="ECO:0008006" key="5">
    <source>
        <dbReference type="Google" id="ProtNLM"/>
    </source>
</evidence>